<feature type="region of interest" description="Disordered" evidence="1">
    <location>
        <begin position="265"/>
        <end position="291"/>
    </location>
</feature>
<evidence type="ECO:0000313" key="3">
    <source>
        <dbReference type="EMBL" id="CAE0569260.1"/>
    </source>
</evidence>
<accession>A0A7S3SZF3</accession>
<protein>
    <recommendedName>
        <fullName evidence="2">Mei2-like C-terminal RNA recognition motif domain-containing protein</fullName>
    </recommendedName>
</protein>
<feature type="domain" description="Mei2-like C-terminal RNA recognition motif" evidence="2">
    <location>
        <begin position="112"/>
        <end position="206"/>
    </location>
</feature>
<gene>
    <name evidence="3" type="ORF">SACU0126_LOCUS20084</name>
</gene>
<dbReference type="GO" id="GO:0003676">
    <property type="term" value="F:nucleic acid binding"/>
    <property type="evidence" value="ECO:0007669"/>
    <property type="project" value="InterPro"/>
</dbReference>
<feature type="compositionally biased region" description="Acidic residues" evidence="1">
    <location>
        <begin position="1"/>
        <end position="12"/>
    </location>
</feature>
<sequence>MSELDEEDDELYQGEKTPEHLPATSLMSPISVALPVAASEVASTSSGHAHYSSHHSRAAKPQVLLLSESIPLRRGGNDKERSEKRDARKDSHINQMKNNDITRKEPPWTDVTTVMMRNLPNKYTQQMLLEELADSGFRLQADLDFFYLPMDHSNAANLGYCFINFVETAMANAFAAAFQGKKMRRFNSNKTVVVMPASIQGFDRNYAYYSSTRVAQAEDPQYRPLFLRPPPDGQAPSAGKHQSARAQAGAKGRVAGAAAAGMGGAAAAQPRGKKGAKARAENSGWAAGAMPDPSNAMGSYMDWSAMGGAWPMQSVPAPTPQQSSPLASQPQQKICGKCNNECNATHRFCAFCGSFIGSGPGGGGGGGGGLRHEGLMNPNSGMRADAPTFMPHMPGGSPSGARGNSSLMRPDAQEGGAPQSLLAGLPYPESVTDELDVMRGRMMLLAALKDIEKRGGGGAGGAAGQRMESGADDGDSGLQQALRW</sequence>
<dbReference type="EMBL" id="HBIQ01063215">
    <property type="protein sequence ID" value="CAE0569260.1"/>
    <property type="molecule type" value="Transcribed_RNA"/>
</dbReference>
<evidence type="ECO:0000256" key="1">
    <source>
        <dbReference type="SAM" id="MobiDB-lite"/>
    </source>
</evidence>
<dbReference type="Pfam" id="PF04059">
    <property type="entry name" value="RRM_2"/>
    <property type="match status" value="1"/>
</dbReference>
<feature type="region of interest" description="Disordered" evidence="1">
    <location>
        <begin position="454"/>
        <end position="484"/>
    </location>
</feature>
<dbReference type="InterPro" id="IPR035979">
    <property type="entry name" value="RBD_domain_sf"/>
</dbReference>
<feature type="compositionally biased region" description="Basic and acidic residues" evidence="1">
    <location>
        <begin position="75"/>
        <end position="92"/>
    </location>
</feature>
<organism evidence="3">
    <name type="scientific">Strombidinopsis acuminata</name>
    <dbReference type="NCBI Taxonomy" id="141414"/>
    <lineage>
        <taxon>Eukaryota</taxon>
        <taxon>Sar</taxon>
        <taxon>Alveolata</taxon>
        <taxon>Ciliophora</taxon>
        <taxon>Intramacronucleata</taxon>
        <taxon>Spirotrichea</taxon>
        <taxon>Choreotrichia</taxon>
        <taxon>Choreotrichida</taxon>
        <taxon>Strombidinopsidae</taxon>
        <taxon>Strombidinopsis</taxon>
    </lineage>
</organism>
<feature type="region of interest" description="Disordered" evidence="1">
    <location>
        <begin position="1"/>
        <end position="25"/>
    </location>
</feature>
<dbReference type="InterPro" id="IPR007201">
    <property type="entry name" value="Mei2-like_Rrm_C"/>
</dbReference>
<dbReference type="InterPro" id="IPR012677">
    <property type="entry name" value="Nucleotide-bd_a/b_plait_sf"/>
</dbReference>
<feature type="region of interest" description="Disordered" evidence="1">
    <location>
        <begin position="223"/>
        <end position="252"/>
    </location>
</feature>
<evidence type="ECO:0000259" key="2">
    <source>
        <dbReference type="Pfam" id="PF04059"/>
    </source>
</evidence>
<feature type="region of interest" description="Disordered" evidence="1">
    <location>
        <begin position="39"/>
        <end position="106"/>
    </location>
</feature>
<name>A0A7S3SZF3_9SPIT</name>
<dbReference type="SUPFAM" id="SSF54928">
    <property type="entry name" value="RNA-binding domain, RBD"/>
    <property type="match status" value="1"/>
</dbReference>
<feature type="region of interest" description="Disordered" evidence="1">
    <location>
        <begin position="362"/>
        <end position="425"/>
    </location>
</feature>
<dbReference type="Gene3D" id="3.30.70.330">
    <property type="match status" value="1"/>
</dbReference>
<reference evidence="3" key="1">
    <citation type="submission" date="2021-01" db="EMBL/GenBank/DDBJ databases">
        <authorList>
            <person name="Corre E."/>
            <person name="Pelletier E."/>
            <person name="Niang G."/>
            <person name="Scheremetjew M."/>
            <person name="Finn R."/>
            <person name="Kale V."/>
            <person name="Holt S."/>
            <person name="Cochrane G."/>
            <person name="Meng A."/>
            <person name="Brown T."/>
            <person name="Cohen L."/>
        </authorList>
    </citation>
    <scope>NUCLEOTIDE SEQUENCE</scope>
    <source>
        <strain evidence="3">SPMC142</strain>
    </source>
</reference>
<dbReference type="AlphaFoldDB" id="A0A7S3SZF3"/>
<proteinExistence type="predicted"/>